<reference evidence="1 3" key="2">
    <citation type="journal article" date="2018" name="Plant J.">
        <title>The Physcomitrella patens chromosome-scale assembly reveals moss genome structure and evolution.</title>
        <authorList>
            <person name="Lang D."/>
            <person name="Ullrich K.K."/>
            <person name="Murat F."/>
            <person name="Fuchs J."/>
            <person name="Jenkins J."/>
            <person name="Haas F.B."/>
            <person name="Piednoel M."/>
            <person name="Gundlach H."/>
            <person name="Van Bel M."/>
            <person name="Meyberg R."/>
            <person name="Vives C."/>
            <person name="Morata J."/>
            <person name="Symeonidi A."/>
            <person name="Hiss M."/>
            <person name="Muchero W."/>
            <person name="Kamisugi Y."/>
            <person name="Saleh O."/>
            <person name="Blanc G."/>
            <person name="Decker E.L."/>
            <person name="van Gessel N."/>
            <person name="Grimwood J."/>
            <person name="Hayes R.D."/>
            <person name="Graham S.W."/>
            <person name="Gunter L.E."/>
            <person name="McDaniel S.F."/>
            <person name="Hoernstein S.N.W."/>
            <person name="Larsson A."/>
            <person name="Li F.W."/>
            <person name="Perroud P.F."/>
            <person name="Phillips J."/>
            <person name="Ranjan P."/>
            <person name="Rokshar D.S."/>
            <person name="Rothfels C.J."/>
            <person name="Schneider L."/>
            <person name="Shu S."/>
            <person name="Stevenson D.W."/>
            <person name="Thummler F."/>
            <person name="Tillich M."/>
            <person name="Villarreal Aguilar J.C."/>
            <person name="Widiez T."/>
            <person name="Wong G.K."/>
            <person name="Wymore A."/>
            <person name="Zhang Y."/>
            <person name="Zimmer A.D."/>
            <person name="Quatrano R.S."/>
            <person name="Mayer K.F.X."/>
            <person name="Goodstein D."/>
            <person name="Casacuberta J.M."/>
            <person name="Vandepoele K."/>
            <person name="Reski R."/>
            <person name="Cuming A.C."/>
            <person name="Tuskan G.A."/>
            <person name="Maumus F."/>
            <person name="Salse J."/>
            <person name="Schmutz J."/>
            <person name="Rensing S.A."/>
        </authorList>
    </citation>
    <scope>NUCLEOTIDE SEQUENCE [LARGE SCALE GENOMIC DNA]</scope>
    <source>
        <strain evidence="2 3">cv. Gransden 2004</strain>
    </source>
</reference>
<dbReference type="Proteomes" id="UP000006727">
    <property type="component" value="Chromosome 9"/>
</dbReference>
<dbReference type="AlphaFoldDB" id="A0A2K1K2L7"/>
<reference evidence="1 3" key="1">
    <citation type="journal article" date="2008" name="Science">
        <title>The Physcomitrella genome reveals evolutionary insights into the conquest of land by plants.</title>
        <authorList>
            <person name="Rensing S."/>
            <person name="Lang D."/>
            <person name="Zimmer A."/>
            <person name="Terry A."/>
            <person name="Salamov A."/>
            <person name="Shapiro H."/>
            <person name="Nishiyama T."/>
            <person name="Perroud P.-F."/>
            <person name="Lindquist E."/>
            <person name="Kamisugi Y."/>
            <person name="Tanahashi T."/>
            <person name="Sakakibara K."/>
            <person name="Fujita T."/>
            <person name="Oishi K."/>
            <person name="Shin-I T."/>
            <person name="Kuroki Y."/>
            <person name="Toyoda A."/>
            <person name="Suzuki Y."/>
            <person name="Hashimoto A."/>
            <person name="Yamaguchi K."/>
            <person name="Sugano A."/>
            <person name="Kohara Y."/>
            <person name="Fujiyama A."/>
            <person name="Anterola A."/>
            <person name="Aoki S."/>
            <person name="Ashton N."/>
            <person name="Barbazuk W.B."/>
            <person name="Barker E."/>
            <person name="Bennetzen J."/>
            <person name="Bezanilla M."/>
            <person name="Blankenship R."/>
            <person name="Cho S.H."/>
            <person name="Dutcher S."/>
            <person name="Estelle M."/>
            <person name="Fawcett J.A."/>
            <person name="Gundlach H."/>
            <person name="Hanada K."/>
            <person name="Heyl A."/>
            <person name="Hicks K.A."/>
            <person name="Hugh J."/>
            <person name="Lohr M."/>
            <person name="Mayer K."/>
            <person name="Melkozernov A."/>
            <person name="Murata T."/>
            <person name="Nelson D."/>
            <person name="Pils B."/>
            <person name="Prigge M."/>
            <person name="Reiss B."/>
            <person name="Renner T."/>
            <person name="Rombauts S."/>
            <person name="Rushton P."/>
            <person name="Sanderfoot A."/>
            <person name="Schween G."/>
            <person name="Shiu S.-H."/>
            <person name="Stueber K."/>
            <person name="Theodoulou F.L."/>
            <person name="Tu H."/>
            <person name="Van de Peer Y."/>
            <person name="Verrier P.J."/>
            <person name="Waters E."/>
            <person name="Wood A."/>
            <person name="Yang L."/>
            <person name="Cove D."/>
            <person name="Cuming A."/>
            <person name="Hasebe M."/>
            <person name="Lucas S."/>
            <person name="Mishler D.B."/>
            <person name="Reski R."/>
            <person name="Grigoriev I."/>
            <person name="Quatrano R.S."/>
            <person name="Boore J.L."/>
        </authorList>
    </citation>
    <scope>NUCLEOTIDE SEQUENCE [LARGE SCALE GENOMIC DNA]</scope>
    <source>
        <strain evidence="2 3">cv. Gransden 2004</strain>
    </source>
</reference>
<sequence>MHSLGLVGSLSCRLLFNCLRNREMKVNTLINQPILPPHTLKSLVLHQLDMRQQVDTHFQGIEIRNLSTF</sequence>
<protein>
    <submittedName>
        <fullName evidence="1 2">Uncharacterized protein</fullName>
    </submittedName>
</protein>
<dbReference type="Gramene" id="Pp3c9_9137V3.1">
    <property type="protein sequence ID" value="PAC:32912248.CDS.1"/>
    <property type="gene ID" value="Pp3c9_9137"/>
</dbReference>
<evidence type="ECO:0000313" key="3">
    <source>
        <dbReference type="Proteomes" id="UP000006727"/>
    </source>
</evidence>
<evidence type="ECO:0000313" key="2">
    <source>
        <dbReference type="EnsemblPlants" id="PAC:32912248.CDS.1"/>
    </source>
</evidence>
<evidence type="ECO:0000313" key="1">
    <source>
        <dbReference type="EMBL" id="PNR48018.1"/>
    </source>
</evidence>
<dbReference type="EMBL" id="ABEU02000009">
    <property type="protein sequence ID" value="PNR48018.1"/>
    <property type="molecule type" value="Genomic_DNA"/>
</dbReference>
<name>A0A2K1K2L7_PHYPA</name>
<dbReference type="PaxDb" id="3218-PP1S24_132V6.1"/>
<dbReference type="InParanoid" id="A0A2K1K2L7"/>
<keyword evidence="3" id="KW-1185">Reference proteome</keyword>
<gene>
    <name evidence="1" type="ORF">PHYPA_012491</name>
</gene>
<proteinExistence type="predicted"/>
<accession>A0A2K1K2L7</accession>
<dbReference type="EnsemblPlants" id="Pp3c9_9137V3.1">
    <property type="protein sequence ID" value="PAC:32912248.CDS.1"/>
    <property type="gene ID" value="Pp3c9_9137"/>
</dbReference>
<reference evidence="2" key="3">
    <citation type="submission" date="2020-12" db="UniProtKB">
        <authorList>
            <consortium name="EnsemblPlants"/>
        </authorList>
    </citation>
    <scope>IDENTIFICATION</scope>
</reference>
<organism evidence="1">
    <name type="scientific">Physcomitrium patens</name>
    <name type="common">Spreading-leaved earth moss</name>
    <name type="synonym">Physcomitrella patens</name>
    <dbReference type="NCBI Taxonomy" id="3218"/>
    <lineage>
        <taxon>Eukaryota</taxon>
        <taxon>Viridiplantae</taxon>
        <taxon>Streptophyta</taxon>
        <taxon>Embryophyta</taxon>
        <taxon>Bryophyta</taxon>
        <taxon>Bryophytina</taxon>
        <taxon>Bryopsida</taxon>
        <taxon>Funariidae</taxon>
        <taxon>Funariales</taxon>
        <taxon>Funariaceae</taxon>
        <taxon>Physcomitrium</taxon>
    </lineage>
</organism>